<dbReference type="InterPro" id="IPR022689">
    <property type="entry name" value="Iron_dep_repressor"/>
</dbReference>
<dbReference type="InterPro" id="IPR036421">
    <property type="entry name" value="Fe_dep_repressor_sf"/>
</dbReference>
<protein>
    <recommendedName>
        <fullName evidence="4">Transcriptional regulator MntR</fullName>
    </recommendedName>
    <alternativeName>
        <fullName evidence="14">Manganese transport regulator</fullName>
    </alternativeName>
</protein>
<dbReference type="Gene3D" id="1.10.10.10">
    <property type="entry name" value="Winged helix-like DNA-binding domain superfamily/Winged helix DNA-binding domain"/>
    <property type="match status" value="1"/>
</dbReference>
<dbReference type="Pfam" id="PF01325">
    <property type="entry name" value="Fe_dep_repress"/>
    <property type="match status" value="1"/>
</dbReference>
<evidence type="ECO:0000256" key="1">
    <source>
        <dbReference type="ARBA" id="ARBA00004496"/>
    </source>
</evidence>
<evidence type="ECO:0000256" key="6">
    <source>
        <dbReference type="ARBA" id="ARBA00022491"/>
    </source>
</evidence>
<dbReference type="Gene3D" id="1.10.60.10">
    <property type="entry name" value="Iron dependent repressor, metal binding and dimerisation domain"/>
    <property type="match status" value="1"/>
</dbReference>
<dbReference type="SUPFAM" id="SSF47979">
    <property type="entry name" value="Iron-dependent repressor protein, dimerization domain"/>
    <property type="match status" value="1"/>
</dbReference>
<dbReference type="eggNOG" id="COG1321">
    <property type="taxonomic scope" value="Bacteria"/>
</dbReference>
<name>E8QXB4_ISOPI</name>
<dbReference type="InterPro" id="IPR036390">
    <property type="entry name" value="WH_DNA-bd_sf"/>
</dbReference>
<dbReference type="FunFam" id="1.10.60.10:FF:000004">
    <property type="entry name" value="DtxR family transcriptional regulator"/>
    <property type="match status" value="1"/>
</dbReference>
<dbReference type="SUPFAM" id="SSF50037">
    <property type="entry name" value="C-terminal domain of transcriptional repressors"/>
    <property type="match status" value="1"/>
</dbReference>
<dbReference type="InterPro" id="IPR007167">
    <property type="entry name" value="Fe-transptr_FeoA-like"/>
</dbReference>
<evidence type="ECO:0000256" key="14">
    <source>
        <dbReference type="ARBA" id="ARBA00032593"/>
    </source>
</evidence>
<dbReference type="AlphaFoldDB" id="E8QXB4"/>
<dbReference type="GO" id="GO:0046914">
    <property type="term" value="F:transition metal ion binding"/>
    <property type="evidence" value="ECO:0007669"/>
    <property type="project" value="InterPro"/>
</dbReference>
<dbReference type="Pfam" id="PF04023">
    <property type="entry name" value="FeoA"/>
    <property type="match status" value="1"/>
</dbReference>
<dbReference type="InterPro" id="IPR050536">
    <property type="entry name" value="DtxR_MntR_Metal-Reg"/>
</dbReference>
<dbReference type="GO" id="GO:0046983">
    <property type="term" value="F:protein dimerization activity"/>
    <property type="evidence" value="ECO:0007669"/>
    <property type="project" value="InterPro"/>
</dbReference>
<dbReference type="GO" id="GO:0005737">
    <property type="term" value="C:cytoplasm"/>
    <property type="evidence" value="ECO:0007669"/>
    <property type="project" value="UniProtKB-SubCell"/>
</dbReference>
<keyword evidence="8" id="KW-0805">Transcription regulation</keyword>
<evidence type="ECO:0000256" key="10">
    <source>
        <dbReference type="ARBA" id="ARBA00023159"/>
    </source>
</evidence>
<dbReference type="InterPro" id="IPR001367">
    <property type="entry name" value="Fe_dep_repressor"/>
</dbReference>
<dbReference type="GO" id="GO:0003677">
    <property type="term" value="F:DNA binding"/>
    <property type="evidence" value="ECO:0007669"/>
    <property type="project" value="UniProtKB-KW"/>
</dbReference>
<keyword evidence="5" id="KW-0963">Cytoplasm</keyword>
<dbReference type="GO" id="GO:0003700">
    <property type="term" value="F:DNA-binding transcription factor activity"/>
    <property type="evidence" value="ECO:0007669"/>
    <property type="project" value="InterPro"/>
</dbReference>
<dbReference type="SMART" id="SM00529">
    <property type="entry name" value="HTH_DTXR"/>
    <property type="match status" value="1"/>
</dbReference>
<reference key="1">
    <citation type="submission" date="2010-11" db="EMBL/GenBank/DDBJ databases">
        <title>The complete sequence of chromosome of Isophaera pallida ATCC 43644.</title>
        <authorList>
            <consortium name="US DOE Joint Genome Institute (JGI-PGF)"/>
            <person name="Lucas S."/>
            <person name="Copeland A."/>
            <person name="Lapidus A."/>
            <person name="Bruce D."/>
            <person name="Goodwin L."/>
            <person name="Pitluck S."/>
            <person name="Kyrpides N."/>
            <person name="Mavromatis K."/>
            <person name="Pagani I."/>
            <person name="Ivanova N."/>
            <person name="Saunders E."/>
            <person name="Brettin T."/>
            <person name="Detter J.C."/>
            <person name="Han C."/>
            <person name="Tapia R."/>
            <person name="Land M."/>
            <person name="Hauser L."/>
            <person name="Markowitz V."/>
            <person name="Cheng J.-F."/>
            <person name="Hugenholtz P."/>
            <person name="Woyke T."/>
            <person name="Wu D."/>
            <person name="Eisen J.A."/>
        </authorList>
    </citation>
    <scope>NUCLEOTIDE SEQUENCE</scope>
    <source>
        <strain>ATCC 43644</strain>
    </source>
</reference>
<evidence type="ECO:0000256" key="4">
    <source>
        <dbReference type="ARBA" id="ARBA00022386"/>
    </source>
</evidence>
<keyword evidence="17" id="KW-1185">Reference proteome</keyword>
<keyword evidence="12" id="KW-0464">Manganese</keyword>
<evidence type="ECO:0000256" key="11">
    <source>
        <dbReference type="ARBA" id="ARBA00023163"/>
    </source>
</evidence>
<feature type="domain" description="HTH dtxR-type" evidence="15">
    <location>
        <begin position="1"/>
        <end position="68"/>
    </location>
</feature>
<comment type="subunit">
    <text evidence="3">Homodimer.</text>
</comment>
<reference evidence="16 17" key="2">
    <citation type="journal article" date="2011" name="Stand. Genomic Sci.">
        <title>Complete genome sequence of Isosphaera pallida type strain (IS1B).</title>
        <authorList>
            <consortium name="US DOE Joint Genome Institute (JGI-PGF)"/>
            <person name="Goker M."/>
            <person name="Cleland D."/>
            <person name="Saunders E."/>
            <person name="Lapidus A."/>
            <person name="Nolan M."/>
            <person name="Lucas S."/>
            <person name="Hammon N."/>
            <person name="Deshpande S."/>
            <person name="Cheng J.F."/>
            <person name="Tapia R."/>
            <person name="Han C."/>
            <person name="Goodwin L."/>
            <person name="Pitluck S."/>
            <person name="Liolios K."/>
            <person name="Pagani I."/>
            <person name="Ivanova N."/>
            <person name="Mavromatis K."/>
            <person name="Pati A."/>
            <person name="Chen A."/>
            <person name="Palaniappan K."/>
            <person name="Land M."/>
            <person name="Hauser L."/>
            <person name="Chang Y.J."/>
            <person name="Jeffries C.D."/>
            <person name="Detter J.C."/>
            <person name="Beck B."/>
            <person name="Woyke T."/>
            <person name="Bristow J."/>
            <person name="Eisen J.A."/>
            <person name="Markowitz V."/>
            <person name="Hugenholtz P."/>
            <person name="Kyrpides N.C."/>
            <person name="Klenk H.P."/>
        </authorList>
    </citation>
    <scope>NUCLEOTIDE SEQUENCE [LARGE SCALE GENOMIC DNA]</scope>
    <source>
        <strain evidence="17">ATCC 43644 / DSM 9630 / IS1B</strain>
    </source>
</reference>
<dbReference type="KEGG" id="ipa:Isop_1370"/>
<dbReference type="OrthoDB" id="9791355at2"/>
<evidence type="ECO:0000256" key="8">
    <source>
        <dbReference type="ARBA" id="ARBA00023015"/>
    </source>
</evidence>
<evidence type="ECO:0000256" key="7">
    <source>
        <dbReference type="ARBA" id="ARBA00023004"/>
    </source>
</evidence>
<dbReference type="PANTHER" id="PTHR33238">
    <property type="entry name" value="IRON (METAL) DEPENDENT REPRESSOR, DTXR FAMILY"/>
    <property type="match status" value="1"/>
</dbReference>
<dbReference type="Proteomes" id="UP000008631">
    <property type="component" value="Chromosome"/>
</dbReference>
<evidence type="ECO:0000256" key="13">
    <source>
        <dbReference type="ARBA" id="ARBA00025185"/>
    </source>
</evidence>
<sequence>MASQTIENYVKTIYLIASQTGRVHGEPVSTGELAVALNVSPGTVTGMLKSLSEAKLATYAPYEGVKLSEQGRSLALKVLRRHRLIELFLTQTLELSWDEVHEEAEHLEHAVSDRLIERIDDYLGRPGFDPHGDPIPSADGVVTEPQGQPLSDLGRDDHFKIIRVVEQDSAFLRYLTDCGLDLGTVGRLAEKRPESGAVVLQVANRAVALGWDAAGKVLVERVPG</sequence>
<gene>
    <name evidence="16" type="ordered locus">Isop_1370</name>
</gene>
<evidence type="ECO:0000313" key="16">
    <source>
        <dbReference type="EMBL" id="ADV61955.1"/>
    </source>
</evidence>
<dbReference type="FunCoup" id="E8QXB4">
    <property type="interactions" value="21"/>
</dbReference>
<dbReference type="InterPro" id="IPR038157">
    <property type="entry name" value="FeoA_core_dom"/>
</dbReference>
<dbReference type="Gene3D" id="2.30.30.90">
    <property type="match status" value="1"/>
</dbReference>
<comment type="subcellular location">
    <subcellularLocation>
        <location evidence="1">Cytoplasm</location>
    </subcellularLocation>
</comment>
<dbReference type="PROSITE" id="PS50944">
    <property type="entry name" value="HTH_DTXR"/>
    <property type="match status" value="1"/>
</dbReference>
<dbReference type="RefSeq" id="WP_013564243.1">
    <property type="nucleotide sequence ID" value="NC_014962.1"/>
</dbReference>
<dbReference type="HOGENOM" id="CLU_069532_0_2_0"/>
<evidence type="ECO:0000256" key="3">
    <source>
        <dbReference type="ARBA" id="ARBA00011738"/>
    </source>
</evidence>
<keyword evidence="10" id="KW-0010">Activator</keyword>
<dbReference type="PANTHER" id="PTHR33238:SF11">
    <property type="entry name" value="TRANSCRIPTIONAL REGULATOR MNTR"/>
    <property type="match status" value="1"/>
</dbReference>
<evidence type="ECO:0000313" key="17">
    <source>
        <dbReference type="Proteomes" id="UP000008631"/>
    </source>
</evidence>
<accession>E8QXB4</accession>
<dbReference type="SUPFAM" id="SSF46785">
    <property type="entry name" value="Winged helix' DNA-binding domain"/>
    <property type="match status" value="1"/>
</dbReference>
<evidence type="ECO:0000259" key="15">
    <source>
        <dbReference type="PROSITE" id="PS50944"/>
    </source>
</evidence>
<dbReference type="SMART" id="SM00899">
    <property type="entry name" value="FeoA"/>
    <property type="match status" value="1"/>
</dbReference>
<dbReference type="InterPro" id="IPR022687">
    <property type="entry name" value="HTH_DTXR"/>
</dbReference>
<dbReference type="InterPro" id="IPR036388">
    <property type="entry name" value="WH-like_DNA-bd_sf"/>
</dbReference>
<evidence type="ECO:0000256" key="12">
    <source>
        <dbReference type="ARBA" id="ARBA00023211"/>
    </source>
</evidence>
<dbReference type="STRING" id="575540.Isop_1370"/>
<evidence type="ECO:0000256" key="5">
    <source>
        <dbReference type="ARBA" id="ARBA00022490"/>
    </source>
</evidence>
<keyword evidence="6" id="KW-0678">Repressor</keyword>
<keyword evidence="9" id="KW-0238">DNA-binding</keyword>
<organism evidence="16 17">
    <name type="scientific">Isosphaera pallida (strain ATCC 43644 / DSM 9630 / IS1B)</name>
    <dbReference type="NCBI Taxonomy" id="575540"/>
    <lineage>
        <taxon>Bacteria</taxon>
        <taxon>Pseudomonadati</taxon>
        <taxon>Planctomycetota</taxon>
        <taxon>Planctomycetia</taxon>
        <taxon>Isosphaerales</taxon>
        <taxon>Isosphaeraceae</taxon>
        <taxon>Isosphaera</taxon>
    </lineage>
</organism>
<proteinExistence type="inferred from homology"/>
<comment type="function">
    <text evidence="13">In the presence of manganese, represses expression of mntH and mntS. Up-regulates expression of mntP.</text>
</comment>
<dbReference type="Pfam" id="PF02742">
    <property type="entry name" value="Fe_dep_repr_C"/>
    <property type="match status" value="1"/>
</dbReference>
<evidence type="ECO:0000256" key="2">
    <source>
        <dbReference type="ARBA" id="ARBA00007871"/>
    </source>
</evidence>
<dbReference type="EMBL" id="CP002353">
    <property type="protein sequence ID" value="ADV61955.1"/>
    <property type="molecule type" value="Genomic_DNA"/>
</dbReference>
<comment type="similarity">
    <text evidence="2">Belongs to the DtxR/MntR family.</text>
</comment>
<evidence type="ECO:0000256" key="9">
    <source>
        <dbReference type="ARBA" id="ARBA00023125"/>
    </source>
</evidence>
<keyword evidence="11" id="KW-0804">Transcription</keyword>
<dbReference type="InterPro" id="IPR008988">
    <property type="entry name" value="Transcriptional_repressor_C"/>
</dbReference>
<dbReference type="InParanoid" id="E8QXB4"/>
<keyword evidence="7" id="KW-0408">Iron</keyword>